<organism evidence="1 2">
    <name type="scientific">Shinella kummerowiae</name>
    <dbReference type="NCBI Taxonomy" id="417745"/>
    <lineage>
        <taxon>Bacteria</taxon>
        <taxon>Pseudomonadati</taxon>
        <taxon>Pseudomonadota</taxon>
        <taxon>Alphaproteobacteria</taxon>
        <taxon>Hyphomicrobiales</taxon>
        <taxon>Rhizobiaceae</taxon>
        <taxon>Shinella</taxon>
    </lineage>
</organism>
<dbReference type="RefSeq" id="WP_160857013.1">
    <property type="nucleotide sequence ID" value="NZ_WUMK01000001.1"/>
</dbReference>
<keyword evidence="2" id="KW-1185">Reference proteome</keyword>
<dbReference type="AlphaFoldDB" id="A0A6N8SBH0"/>
<evidence type="ECO:0000313" key="1">
    <source>
        <dbReference type="EMBL" id="MXN44030.1"/>
    </source>
</evidence>
<accession>A0A6N8SBH0</accession>
<gene>
    <name evidence="1" type="ORF">GR138_02445</name>
</gene>
<sequence length="138" mass="16109">MNTLAAFSHRRKFFFDMNFPRIVHRHGNGLADDANTVIRHERRCATAFRCMKLAKRTGQQLRIVFRFATHIPHSFLIITTENHRRMQKATHFSHAHGKNWGIGHTRPHAAMLENKHVQKRSKPRAVYRSFCGKEVTPA</sequence>
<comment type="caution">
    <text evidence="1">The sequence shown here is derived from an EMBL/GenBank/DDBJ whole genome shotgun (WGS) entry which is preliminary data.</text>
</comment>
<dbReference type="Proteomes" id="UP000435802">
    <property type="component" value="Unassembled WGS sequence"/>
</dbReference>
<proteinExistence type="predicted"/>
<reference evidence="1 2" key="1">
    <citation type="submission" date="2019-12" db="EMBL/GenBank/DDBJ databases">
        <title>Shinella kummerowiae sp. nov., a symbiotic bacterium isolated from root nodules of the herbal legume Kummerowia stipulacea.</title>
        <authorList>
            <person name="Gao J."/>
        </authorList>
    </citation>
    <scope>NUCLEOTIDE SEQUENCE [LARGE SCALE GENOMIC DNA]</scope>
    <source>
        <strain evidence="1 2">CCBAU 25048</strain>
    </source>
</reference>
<protein>
    <submittedName>
        <fullName evidence="1">Uncharacterized protein</fullName>
    </submittedName>
</protein>
<evidence type="ECO:0000313" key="2">
    <source>
        <dbReference type="Proteomes" id="UP000435802"/>
    </source>
</evidence>
<name>A0A6N8SBH0_9HYPH</name>
<dbReference type="EMBL" id="WUMK01000001">
    <property type="protein sequence ID" value="MXN44030.1"/>
    <property type="molecule type" value="Genomic_DNA"/>
</dbReference>